<dbReference type="PANTHER" id="PTHR33463:SF198">
    <property type="entry name" value="RPP4C3"/>
    <property type="match status" value="1"/>
</dbReference>
<dbReference type="InterPro" id="IPR002182">
    <property type="entry name" value="NB-ARC"/>
</dbReference>
<comment type="similarity">
    <text evidence="1">Belongs to the disease resistance NB-LRR family.</text>
</comment>
<dbReference type="Proteomes" id="UP000075243">
    <property type="component" value="Unassembled WGS sequence"/>
</dbReference>
<gene>
    <name evidence="5" type="ORF">KK1_043464</name>
</gene>
<reference evidence="5" key="1">
    <citation type="journal article" date="2012" name="Nat. Biotechnol.">
        <title>Draft genome sequence of pigeonpea (Cajanus cajan), an orphan legume crop of resource-poor farmers.</title>
        <authorList>
            <person name="Varshney R.K."/>
            <person name="Chen W."/>
            <person name="Li Y."/>
            <person name="Bharti A.K."/>
            <person name="Saxena R.K."/>
            <person name="Schlueter J.A."/>
            <person name="Donoghue M.T."/>
            <person name="Azam S."/>
            <person name="Fan G."/>
            <person name="Whaley A.M."/>
            <person name="Farmer A.D."/>
            <person name="Sheridan J."/>
            <person name="Iwata A."/>
            <person name="Tuteja R."/>
            <person name="Penmetsa R.V."/>
            <person name="Wu W."/>
            <person name="Upadhyaya H.D."/>
            <person name="Yang S.P."/>
            <person name="Shah T."/>
            <person name="Saxena K.B."/>
            <person name="Michael T."/>
            <person name="McCombie W.R."/>
            <person name="Yang B."/>
            <person name="Zhang G."/>
            <person name="Yang H."/>
            <person name="Wang J."/>
            <person name="Spillane C."/>
            <person name="Cook D.R."/>
            <person name="May G.D."/>
            <person name="Xu X."/>
            <person name="Jackson S.A."/>
        </authorList>
    </citation>
    <scope>NUCLEOTIDE SEQUENCE [LARGE SCALE GENOMIC DNA]</scope>
</reference>
<dbReference type="SUPFAM" id="SSF52540">
    <property type="entry name" value="P-loop containing nucleoside triphosphate hydrolases"/>
    <property type="match status" value="1"/>
</dbReference>
<protein>
    <submittedName>
        <fullName evidence="5">Disease resistance protein RPS2</fullName>
        <ecNumber evidence="5">4.6.1.1</ecNumber>
    </submittedName>
</protein>
<keyword evidence="5" id="KW-0456">Lyase</keyword>
<dbReference type="SUPFAM" id="SSF52058">
    <property type="entry name" value="L domain-like"/>
    <property type="match status" value="1"/>
</dbReference>
<proteinExistence type="inferred from homology"/>
<dbReference type="GO" id="GO:0043531">
    <property type="term" value="F:ADP binding"/>
    <property type="evidence" value="ECO:0007669"/>
    <property type="project" value="InterPro"/>
</dbReference>
<dbReference type="InterPro" id="IPR027417">
    <property type="entry name" value="P-loop_NTPase"/>
</dbReference>
<dbReference type="InterPro" id="IPR057135">
    <property type="entry name" value="At4g27190-like_LRR"/>
</dbReference>
<name>A0A151QYY9_CAJCA</name>
<dbReference type="PANTHER" id="PTHR33463">
    <property type="entry name" value="NB-ARC DOMAIN-CONTAINING PROTEIN-RELATED"/>
    <property type="match status" value="1"/>
</dbReference>
<evidence type="ECO:0000259" key="3">
    <source>
        <dbReference type="Pfam" id="PF00931"/>
    </source>
</evidence>
<dbReference type="Gene3D" id="3.80.10.10">
    <property type="entry name" value="Ribonuclease Inhibitor"/>
    <property type="match status" value="2"/>
</dbReference>
<dbReference type="Pfam" id="PF00931">
    <property type="entry name" value="NB-ARC"/>
    <property type="match status" value="1"/>
</dbReference>
<feature type="domain" description="Disease resistance protein At4g27190-like leucine-rich repeats" evidence="4">
    <location>
        <begin position="671"/>
        <end position="773"/>
    </location>
</feature>
<sequence length="816" mass="92554">MWRYKVGKKSAKMRKDISQLYEEGKYFLSIKPAKDYKGPKSRPDTIHDIMEALKNPDLFQTVGVWGLVTEKPKVKQVQEDIATELIVHFDQETLVKRRNKLRQRMKNEKILVIVDDKWGELNPQEFDLEEIGIPLGDEHKGCKLLLASGNLNFIQNVKGGTKVKVFQLEVLLEDEALSLFEKMVGGVAQDSDASSIVTDIVKSCEGSTSLIFSIAKALKKKGLEDLMKYSIFIDMWIGLIKNIETLDSARKKLDSLISDLKAYGLLVEDGKENVKIDDFIWKTAYSIAQNDEQGSIISREWPHDEELPKGLAFCNINIVSGLAIPGRLQCPNLQQLVISTDTPSMQVPDSFFEETKLLKVLNFVGFDCSKLPNSLASLEKLEALSMNNCKLGDITNVGELTNLKVLSLLGSSIEQLPRQIGQLEKLLFLDLRDTSLQVIPYNVLSKLERLEEIYLRKSFSKWETDQSTNASLKELEKLYHLAYIEDLNVPDPQAWPVDLFFGMLKSYTIFIGDKWVQTHDGDHRLKTLKLKLNRDHDDLDAFTNLESLTLNNLNNLEHICHCNHLTQRSFFKLRVLKVHSCDAKGCLFSSSMIKGLPHLANVEVSECKSINAIVLIEGAENSPIEFLELCSLTLKGLPTLVSFCLSSQESSSSTHTPTLFYDQVCCPNLETMVISKVSELTAIWNEGYGISNSFCKLKIVEITDCEKLKTVFPVNISNILDNLKILEVSNCSSMTSIFTVMRQDNKQPGSQLSLPMIRIKLLHLPKLEYVCVTTEFELLKKKFEEEWQDGVSTLPAHRRPEAQKMMKKFMKEYLNM</sequence>
<organism evidence="5 6">
    <name type="scientific">Cajanus cajan</name>
    <name type="common">Pigeon pea</name>
    <name type="synonym">Cajanus indicus</name>
    <dbReference type="NCBI Taxonomy" id="3821"/>
    <lineage>
        <taxon>Eukaryota</taxon>
        <taxon>Viridiplantae</taxon>
        <taxon>Streptophyta</taxon>
        <taxon>Embryophyta</taxon>
        <taxon>Tracheophyta</taxon>
        <taxon>Spermatophyta</taxon>
        <taxon>Magnoliopsida</taxon>
        <taxon>eudicotyledons</taxon>
        <taxon>Gunneridae</taxon>
        <taxon>Pentapetalae</taxon>
        <taxon>rosids</taxon>
        <taxon>fabids</taxon>
        <taxon>Fabales</taxon>
        <taxon>Fabaceae</taxon>
        <taxon>Papilionoideae</taxon>
        <taxon>50 kb inversion clade</taxon>
        <taxon>NPAAA clade</taxon>
        <taxon>indigoferoid/millettioid clade</taxon>
        <taxon>Phaseoleae</taxon>
        <taxon>Cajanus</taxon>
    </lineage>
</organism>
<keyword evidence="2" id="KW-0611">Plant defense</keyword>
<keyword evidence="6" id="KW-1185">Reference proteome</keyword>
<dbReference type="InterPro" id="IPR032675">
    <property type="entry name" value="LRR_dom_sf"/>
</dbReference>
<dbReference type="EMBL" id="KQ484372">
    <property type="protein sequence ID" value="KYP35496.1"/>
    <property type="molecule type" value="Genomic_DNA"/>
</dbReference>
<evidence type="ECO:0000259" key="4">
    <source>
        <dbReference type="Pfam" id="PF23247"/>
    </source>
</evidence>
<feature type="domain" description="Disease resistance protein At4g27190-like leucine-rich repeats" evidence="4">
    <location>
        <begin position="545"/>
        <end position="643"/>
    </location>
</feature>
<dbReference type="GO" id="GO:0004016">
    <property type="term" value="F:adenylate cyclase activity"/>
    <property type="evidence" value="ECO:0007669"/>
    <property type="project" value="UniProtKB-EC"/>
</dbReference>
<evidence type="ECO:0000256" key="2">
    <source>
        <dbReference type="ARBA" id="ARBA00022821"/>
    </source>
</evidence>
<feature type="domain" description="NB-ARC" evidence="3">
    <location>
        <begin position="62"/>
        <end position="185"/>
    </location>
</feature>
<evidence type="ECO:0000313" key="6">
    <source>
        <dbReference type="Proteomes" id="UP000075243"/>
    </source>
</evidence>
<accession>A0A151QYY9</accession>
<dbReference type="InterPro" id="IPR050905">
    <property type="entry name" value="Plant_NBS-LRR"/>
</dbReference>
<dbReference type="Gramene" id="C.cajan_44015.t">
    <property type="protein sequence ID" value="C.cajan_44015.t"/>
    <property type="gene ID" value="C.cajan_44015"/>
</dbReference>
<dbReference type="Pfam" id="PF23247">
    <property type="entry name" value="LRR_RPS2"/>
    <property type="match status" value="2"/>
</dbReference>
<evidence type="ECO:0000256" key="1">
    <source>
        <dbReference type="ARBA" id="ARBA00008894"/>
    </source>
</evidence>
<dbReference type="AlphaFoldDB" id="A0A151QYY9"/>
<dbReference type="EC" id="4.6.1.1" evidence="5"/>
<dbReference type="OMA" id="IFTVMRQ"/>
<evidence type="ECO:0000313" key="5">
    <source>
        <dbReference type="EMBL" id="KYP35496.1"/>
    </source>
</evidence>